<dbReference type="GO" id="GO:0006281">
    <property type="term" value="P:DNA repair"/>
    <property type="evidence" value="ECO:0007669"/>
    <property type="project" value="UniProtKB-KW"/>
</dbReference>
<accession>X1BY86</accession>
<dbReference type="InterPro" id="IPR011114">
    <property type="entry name" value="RuvA_C"/>
</dbReference>
<dbReference type="SMART" id="SM00278">
    <property type="entry name" value="HhH1"/>
    <property type="match status" value="2"/>
</dbReference>
<keyword evidence="3" id="KW-0238">DNA-binding</keyword>
<dbReference type="Gene3D" id="1.10.8.10">
    <property type="entry name" value="DNA helicase RuvA subunit, C-terminal domain"/>
    <property type="match status" value="1"/>
</dbReference>
<dbReference type="GO" id="GO:0009379">
    <property type="term" value="C:Holliday junction helicase complex"/>
    <property type="evidence" value="ECO:0007669"/>
    <property type="project" value="InterPro"/>
</dbReference>
<evidence type="ECO:0000313" key="6">
    <source>
        <dbReference type="EMBL" id="GAH00796.1"/>
    </source>
</evidence>
<evidence type="ECO:0000256" key="4">
    <source>
        <dbReference type="ARBA" id="ARBA00023204"/>
    </source>
</evidence>
<dbReference type="CDD" id="cd14332">
    <property type="entry name" value="UBA_RuvA_C"/>
    <property type="match status" value="1"/>
</dbReference>
<dbReference type="NCBIfam" id="TIGR00084">
    <property type="entry name" value="ruvA"/>
    <property type="match status" value="1"/>
</dbReference>
<keyword evidence="4" id="KW-0234">DNA repair</keyword>
<feature type="domain" description="Helix-hairpin-helix DNA-binding motif class 1" evidence="5">
    <location>
        <begin position="62"/>
        <end position="81"/>
    </location>
</feature>
<dbReference type="GO" id="GO:0009378">
    <property type="term" value="F:four-way junction helicase activity"/>
    <property type="evidence" value="ECO:0007669"/>
    <property type="project" value="InterPro"/>
</dbReference>
<dbReference type="Gene3D" id="1.10.150.20">
    <property type="entry name" value="5' to 3' exonuclease, C-terminal subdomain"/>
    <property type="match status" value="1"/>
</dbReference>
<sequence>LTHYHVREQEETLFGFPDNDSRDLFRLLLNRVSGVGPKVAMSILSGMNTNDFKQAVVAGDIDTISKIKGIGKKTAERIVLELRDKVGMKEAWETQQADPANVSPRQKAQNDSLLALISLGYKQNDARKAVSKVPADISAPDEILRAALRLLQQG</sequence>
<comment type="caution">
    <text evidence="6">The sequence shown here is derived from an EMBL/GenBank/DDBJ whole genome shotgun (WGS) entry which is preliminary data.</text>
</comment>
<reference evidence="6" key="1">
    <citation type="journal article" date="2014" name="Front. Microbiol.">
        <title>High frequency of phylogenetically diverse reductive dehalogenase-homologous genes in deep subseafloor sedimentary metagenomes.</title>
        <authorList>
            <person name="Kawai M."/>
            <person name="Futagami T."/>
            <person name="Toyoda A."/>
            <person name="Takaki Y."/>
            <person name="Nishi S."/>
            <person name="Hori S."/>
            <person name="Arai W."/>
            <person name="Tsubouchi T."/>
            <person name="Morono Y."/>
            <person name="Uchiyama I."/>
            <person name="Ito T."/>
            <person name="Fujiyama A."/>
            <person name="Inagaki F."/>
            <person name="Takami H."/>
        </authorList>
    </citation>
    <scope>NUCLEOTIDE SEQUENCE</scope>
    <source>
        <strain evidence="6">Expedition CK06-06</strain>
    </source>
</reference>
<dbReference type="InterPro" id="IPR010994">
    <property type="entry name" value="RuvA_2-like"/>
</dbReference>
<gene>
    <name evidence="6" type="ORF">S01H4_41643</name>
</gene>
<keyword evidence="2" id="KW-0227">DNA damage</keyword>
<dbReference type="InterPro" id="IPR036267">
    <property type="entry name" value="RuvA_C_sf"/>
</dbReference>
<name>X1BY86_9ZZZZ</name>
<dbReference type="EMBL" id="BART01022794">
    <property type="protein sequence ID" value="GAH00796.1"/>
    <property type="molecule type" value="Genomic_DNA"/>
</dbReference>
<keyword evidence="1" id="KW-0963">Cytoplasm</keyword>
<protein>
    <recommendedName>
        <fullName evidence="5">Helix-hairpin-helix DNA-binding motif class 1 domain-containing protein</fullName>
    </recommendedName>
</protein>
<feature type="domain" description="Helix-hairpin-helix DNA-binding motif class 1" evidence="5">
    <location>
        <begin position="27"/>
        <end position="46"/>
    </location>
</feature>
<feature type="non-terminal residue" evidence="6">
    <location>
        <position position="1"/>
    </location>
</feature>
<evidence type="ECO:0000256" key="2">
    <source>
        <dbReference type="ARBA" id="ARBA00022763"/>
    </source>
</evidence>
<dbReference type="HAMAP" id="MF_00031">
    <property type="entry name" value="DNA_HJ_migration_RuvA"/>
    <property type="match status" value="1"/>
</dbReference>
<evidence type="ECO:0000259" key="5">
    <source>
        <dbReference type="SMART" id="SM00278"/>
    </source>
</evidence>
<dbReference type="SUPFAM" id="SSF47781">
    <property type="entry name" value="RuvA domain 2-like"/>
    <property type="match status" value="1"/>
</dbReference>
<dbReference type="Pfam" id="PF14520">
    <property type="entry name" value="HHH_5"/>
    <property type="match status" value="1"/>
</dbReference>
<dbReference type="InterPro" id="IPR003583">
    <property type="entry name" value="Hlx-hairpin-Hlx_DNA-bd_motif"/>
</dbReference>
<dbReference type="GO" id="GO:0006310">
    <property type="term" value="P:DNA recombination"/>
    <property type="evidence" value="ECO:0007669"/>
    <property type="project" value="InterPro"/>
</dbReference>
<dbReference type="Pfam" id="PF07499">
    <property type="entry name" value="RuvA_C"/>
    <property type="match status" value="1"/>
</dbReference>
<evidence type="ECO:0000256" key="1">
    <source>
        <dbReference type="ARBA" id="ARBA00022490"/>
    </source>
</evidence>
<dbReference type="GO" id="GO:0003677">
    <property type="term" value="F:DNA binding"/>
    <property type="evidence" value="ECO:0007669"/>
    <property type="project" value="UniProtKB-KW"/>
</dbReference>
<proteinExistence type="inferred from homology"/>
<evidence type="ECO:0000256" key="3">
    <source>
        <dbReference type="ARBA" id="ARBA00023125"/>
    </source>
</evidence>
<dbReference type="AlphaFoldDB" id="X1BY86"/>
<dbReference type="InterPro" id="IPR000085">
    <property type="entry name" value="RuvA"/>
</dbReference>
<dbReference type="GO" id="GO:0005524">
    <property type="term" value="F:ATP binding"/>
    <property type="evidence" value="ECO:0007669"/>
    <property type="project" value="InterPro"/>
</dbReference>
<dbReference type="SUPFAM" id="SSF46929">
    <property type="entry name" value="DNA helicase RuvA subunit, C-terminal domain"/>
    <property type="match status" value="1"/>
</dbReference>
<organism evidence="6">
    <name type="scientific">marine sediment metagenome</name>
    <dbReference type="NCBI Taxonomy" id="412755"/>
    <lineage>
        <taxon>unclassified sequences</taxon>
        <taxon>metagenomes</taxon>
        <taxon>ecological metagenomes</taxon>
    </lineage>
</organism>